<dbReference type="STRING" id="1182543.W9WQB3"/>
<dbReference type="InterPro" id="IPR013149">
    <property type="entry name" value="ADH-like_C"/>
</dbReference>
<evidence type="ECO:0000259" key="6">
    <source>
        <dbReference type="Pfam" id="PF00107"/>
    </source>
</evidence>
<evidence type="ECO:0000256" key="1">
    <source>
        <dbReference type="ARBA" id="ARBA00001947"/>
    </source>
</evidence>
<organism evidence="8 9">
    <name type="scientific">Cladophialophora psammophila CBS 110553</name>
    <dbReference type="NCBI Taxonomy" id="1182543"/>
    <lineage>
        <taxon>Eukaryota</taxon>
        <taxon>Fungi</taxon>
        <taxon>Dikarya</taxon>
        <taxon>Ascomycota</taxon>
        <taxon>Pezizomycotina</taxon>
        <taxon>Eurotiomycetes</taxon>
        <taxon>Chaetothyriomycetidae</taxon>
        <taxon>Chaetothyriales</taxon>
        <taxon>Herpotrichiellaceae</taxon>
        <taxon>Cladophialophora</taxon>
    </lineage>
</organism>
<dbReference type="RefSeq" id="XP_007745214.1">
    <property type="nucleotide sequence ID" value="XM_007747024.1"/>
</dbReference>
<evidence type="ECO:0000256" key="3">
    <source>
        <dbReference type="ARBA" id="ARBA00022833"/>
    </source>
</evidence>
<reference evidence="8 9" key="1">
    <citation type="submission" date="2013-03" db="EMBL/GenBank/DDBJ databases">
        <title>The Genome Sequence of Cladophialophora psammophila CBS 110553.</title>
        <authorList>
            <consortium name="The Broad Institute Genomics Platform"/>
            <person name="Cuomo C."/>
            <person name="de Hoog S."/>
            <person name="Gorbushina A."/>
            <person name="Walker B."/>
            <person name="Young S.K."/>
            <person name="Zeng Q."/>
            <person name="Gargeya S."/>
            <person name="Fitzgerald M."/>
            <person name="Haas B."/>
            <person name="Abouelleil A."/>
            <person name="Allen A.W."/>
            <person name="Alvarado L."/>
            <person name="Arachchi H.M."/>
            <person name="Berlin A.M."/>
            <person name="Chapman S.B."/>
            <person name="Gainer-Dewar J."/>
            <person name="Goldberg J."/>
            <person name="Griggs A."/>
            <person name="Gujja S."/>
            <person name="Hansen M."/>
            <person name="Howarth C."/>
            <person name="Imamovic A."/>
            <person name="Ireland A."/>
            <person name="Larimer J."/>
            <person name="McCowan C."/>
            <person name="Murphy C."/>
            <person name="Pearson M."/>
            <person name="Poon T.W."/>
            <person name="Priest M."/>
            <person name="Roberts A."/>
            <person name="Saif S."/>
            <person name="Shea T."/>
            <person name="Sisk P."/>
            <person name="Sykes S."/>
            <person name="Wortman J."/>
            <person name="Nusbaum C."/>
            <person name="Birren B."/>
        </authorList>
    </citation>
    <scope>NUCLEOTIDE SEQUENCE [LARGE SCALE GENOMIC DNA]</scope>
    <source>
        <strain evidence="8 9">CBS 110553</strain>
    </source>
</reference>
<dbReference type="SUPFAM" id="SSF51735">
    <property type="entry name" value="NAD(P)-binding Rossmann-fold domains"/>
    <property type="match status" value="1"/>
</dbReference>
<evidence type="ECO:0000313" key="8">
    <source>
        <dbReference type="EMBL" id="EXJ70362.1"/>
    </source>
</evidence>
<dbReference type="PANTHER" id="PTHR42813">
    <property type="entry name" value="ZINC-TYPE ALCOHOL DEHYDROGENASE-LIKE"/>
    <property type="match status" value="1"/>
</dbReference>
<evidence type="ECO:0000256" key="5">
    <source>
        <dbReference type="RuleBase" id="RU361277"/>
    </source>
</evidence>
<dbReference type="OrthoDB" id="442947at2759"/>
<evidence type="ECO:0000259" key="7">
    <source>
        <dbReference type="Pfam" id="PF08240"/>
    </source>
</evidence>
<dbReference type="EMBL" id="AMGX01000009">
    <property type="protein sequence ID" value="EXJ70362.1"/>
    <property type="molecule type" value="Genomic_DNA"/>
</dbReference>
<dbReference type="PROSITE" id="PS00059">
    <property type="entry name" value="ADH_ZINC"/>
    <property type="match status" value="1"/>
</dbReference>
<comment type="caution">
    <text evidence="8">The sequence shown here is derived from an EMBL/GenBank/DDBJ whole genome shotgun (WGS) entry which is preliminary data.</text>
</comment>
<dbReference type="Pfam" id="PF00107">
    <property type="entry name" value="ADH_zinc_N"/>
    <property type="match status" value="1"/>
</dbReference>
<dbReference type="eggNOG" id="KOG0024">
    <property type="taxonomic scope" value="Eukaryota"/>
</dbReference>
<dbReference type="Gene3D" id="3.90.180.10">
    <property type="entry name" value="Medium-chain alcohol dehydrogenases, catalytic domain"/>
    <property type="match status" value="1"/>
</dbReference>
<dbReference type="SUPFAM" id="SSF50129">
    <property type="entry name" value="GroES-like"/>
    <property type="match status" value="1"/>
</dbReference>
<comment type="cofactor">
    <cofactor evidence="1 5">
        <name>Zn(2+)</name>
        <dbReference type="ChEBI" id="CHEBI:29105"/>
    </cofactor>
</comment>
<gene>
    <name evidence="8" type="ORF">A1O5_06430</name>
</gene>
<dbReference type="HOGENOM" id="CLU_026673_11_3_1"/>
<dbReference type="InterPro" id="IPR036291">
    <property type="entry name" value="NAD(P)-bd_dom_sf"/>
</dbReference>
<dbReference type="Gene3D" id="3.40.50.720">
    <property type="entry name" value="NAD(P)-binding Rossmann-like Domain"/>
    <property type="match status" value="1"/>
</dbReference>
<keyword evidence="4" id="KW-0560">Oxidoreductase</keyword>
<feature type="domain" description="Alcohol dehydrogenase-like N-terminal" evidence="7">
    <location>
        <begin position="31"/>
        <end position="135"/>
    </location>
</feature>
<dbReference type="InterPro" id="IPR002328">
    <property type="entry name" value="ADH_Zn_CS"/>
</dbReference>
<dbReference type="InterPro" id="IPR011032">
    <property type="entry name" value="GroES-like_sf"/>
</dbReference>
<evidence type="ECO:0000256" key="4">
    <source>
        <dbReference type="ARBA" id="ARBA00023002"/>
    </source>
</evidence>
<keyword evidence="2 5" id="KW-0479">Metal-binding</keyword>
<name>W9WQB3_9EURO</name>
<evidence type="ECO:0000313" key="9">
    <source>
        <dbReference type="Proteomes" id="UP000019471"/>
    </source>
</evidence>
<sequence>MAASATMKALIFHGPYDVRLEDRPIPHVIDPTDVVVKTTSAALCGSELHRYRGHSKINMQPGYVCGHEGMGIVHEVGSEVRSFVKGDKVIAPFTISCGECFHCKRGITGRCVKCKSFGSVALDGSQAQYFRVPLADSTLFHTPQEGDLGELLILMTDIFPTGFNGARNAFRETPSDQWKDMTVVVIGCGPVALCSIICALEYKPARIFAIDSVPDRLRRAKDLGCIPLNFKAVDVVKEVMRLTDGNGAHAVIEVVGLSPALKTAYDIICPGGKISSVGVHNGELPFTAADCYNKNIHIQFGRCPARYVFGEALQALIRNKDKIEKMRFIDLVLPGLDDSCVDALRRFERAEVNKVVFKPNGIDAKSE</sequence>
<dbReference type="GeneID" id="19191141"/>
<dbReference type="GO" id="GO:0016491">
    <property type="term" value="F:oxidoreductase activity"/>
    <property type="evidence" value="ECO:0007669"/>
    <property type="project" value="UniProtKB-KW"/>
</dbReference>
<accession>W9WQB3</accession>
<proteinExistence type="inferred from homology"/>
<dbReference type="GO" id="GO:0008270">
    <property type="term" value="F:zinc ion binding"/>
    <property type="evidence" value="ECO:0007669"/>
    <property type="project" value="InterPro"/>
</dbReference>
<dbReference type="AlphaFoldDB" id="W9WQB3"/>
<comment type="similarity">
    <text evidence="5">Belongs to the zinc-containing alcohol dehydrogenase family.</text>
</comment>
<protein>
    <recommendedName>
        <fullName evidence="10">Enoyl reductase (ER) domain-containing protein</fullName>
    </recommendedName>
</protein>
<evidence type="ECO:0008006" key="10">
    <source>
        <dbReference type="Google" id="ProtNLM"/>
    </source>
</evidence>
<dbReference type="Proteomes" id="UP000019471">
    <property type="component" value="Unassembled WGS sequence"/>
</dbReference>
<feature type="domain" description="Alcohol dehydrogenase-like C-terminal" evidence="6">
    <location>
        <begin position="190"/>
        <end position="314"/>
    </location>
</feature>
<evidence type="ECO:0000256" key="2">
    <source>
        <dbReference type="ARBA" id="ARBA00022723"/>
    </source>
</evidence>
<keyword evidence="3 5" id="KW-0862">Zinc</keyword>
<dbReference type="Pfam" id="PF08240">
    <property type="entry name" value="ADH_N"/>
    <property type="match status" value="1"/>
</dbReference>
<dbReference type="PANTHER" id="PTHR42813:SF2">
    <property type="entry name" value="DEHYDROGENASE, ZINC-CONTAINING, PUTATIVE (AFU_ORTHOLOGUE AFUA_2G02810)-RELATED"/>
    <property type="match status" value="1"/>
</dbReference>
<dbReference type="CDD" id="cd08284">
    <property type="entry name" value="FDH_like_2"/>
    <property type="match status" value="1"/>
</dbReference>
<dbReference type="InterPro" id="IPR013154">
    <property type="entry name" value="ADH-like_N"/>
</dbReference>
<keyword evidence="9" id="KW-1185">Reference proteome</keyword>